<sequence>MSIALSEDGNNAVTEKSYTINIFGFGLITLCVTEYLKMLIFFLISTRSYQGIKLVEFVDGVCWGWIGDVHLEKQPFHLVLSSWNYTLTTLITKSTKHV</sequence>
<keyword evidence="1" id="KW-0472">Membrane</keyword>
<organism evidence="2 3">
    <name type="scientific">Cordylochernes scorpioides</name>
    <dbReference type="NCBI Taxonomy" id="51811"/>
    <lineage>
        <taxon>Eukaryota</taxon>
        <taxon>Metazoa</taxon>
        <taxon>Ecdysozoa</taxon>
        <taxon>Arthropoda</taxon>
        <taxon>Chelicerata</taxon>
        <taxon>Arachnida</taxon>
        <taxon>Pseudoscorpiones</taxon>
        <taxon>Cheliferoidea</taxon>
        <taxon>Chernetidae</taxon>
        <taxon>Cordylochernes</taxon>
    </lineage>
</organism>
<name>A0ABY6LPZ1_9ARAC</name>
<dbReference type="EMBL" id="CP092885">
    <property type="protein sequence ID" value="UYV83253.1"/>
    <property type="molecule type" value="Genomic_DNA"/>
</dbReference>
<keyword evidence="1" id="KW-0812">Transmembrane</keyword>
<accession>A0ABY6LPZ1</accession>
<evidence type="ECO:0000313" key="2">
    <source>
        <dbReference type="EMBL" id="UYV83253.1"/>
    </source>
</evidence>
<dbReference type="Proteomes" id="UP001235939">
    <property type="component" value="Chromosome 23"/>
</dbReference>
<gene>
    <name evidence="2" type="ORF">LAZ67_23000299</name>
</gene>
<reference evidence="2 3" key="1">
    <citation type="submission" date="2022-03" db="EMBL/GenBank/DDBJ databases">
        <title>A chromosomal length assembly of Cordylochernes scorpioides.</title>
        <authorList>
            <person name="Zeh D."/>
            <person name="Zeh J."/>
        </authorList>
    </citation>
    <scope>NUCLEOTIDE SEQUENCE [LARGE SCALE GENOMIC DNA]</scope>
    <source>
        <strain evidence="2">IN4F17</strain>
        <tissue evidence="2">Whole Body</tissue>
    </source>
</reference>
<feature type="transmembrane region" description="Helical" evidence="1">
    <location>
        <begin position="20"/>
        <end position="44"/>
    </location>
</feature>
<evidence type="ECO:0000256" key="1">
    <source>
        <dbReference type="SAM" id="Phobius"/>
    </source>
</evidence>
<keyword evidence="1" id="KW-1133">Transmembrane helix</keyword>
<protein>
    <submittedName>
        <fullName evidence="2">Uncharacterized protein</fullName>
    </submittedName>
</protein>
<proteinExistence type="predicted"/>
<keyword evidence="3" id="KW-1185">Reference proteome</keyword>
<evidence type="ECO:0000313" key="3">
    <source>
        <dbReference type="Proteomes" id="UP001235939"/>
    </source>
</evidence>